<keyword evidence="4" id="KW-1185">Reference proteome</keyword>
<sequence length="643" mass="69542">MGYLARNYPTFPKQLPSGGDILDGDPPDSVGAAHYAPWVSTRTNAKAHKEGTRYMKAEERWQARFRAPRMTLPAWARQAPSRSVYRSNASGAWEIYAWDRATGGTRQVTARSQGTAHGLIDPTGRWIWWFADESGDEHGVWMRQRYGGGPDESVAPDIPPGHPMGIALSASGAAAVGVAQPGIFQIYLVRPGEPSELLYEHTEAASVADISLDGSLIAISHSEHGDARHPSLRVVRPGGQVVGELHCGDGRGVIGLRFAPAVGDRRLLVLHERRGRREPLVWDPVSDEQREIWLRDAGEINADWYDDGRAVLITSDNRGRTTLSRYDLGGGKIIPIETPRGVIEAAAARPDGTVEFAWSSAAHPPVMKSSNGHIVLNTAGPTSPRSVPVEDLDVDGPGGRVHALVSRPSTGTSPHPAIFLLHGGPHAHDADAFSPEVSAWVECGFVVVRVNYRGSTGYGVAWRDALQGEVGHIELADVMAVRDAVVARGLVDPDRLVLAGSSWGGFLTLLGLGTQPKAWAAGIAAVPITDHRTAYEDEAERLRAYHRVLLGGPPDELPDLYASCSPSAYIDQIEAPVLILAGENDPRCPIRQIDDYVARLADIGHAHEIYRYEAGHGTLVVAERIAQMSVQLDFVRRHLGLDG</sequence>
<dbReference type="InterPro" id="IPR001375">
    <property type="entry name" value="Peptidase_S9_cat"/>
</dbReference>
<dbReference type="PANTHER" id="PTHR42776:SF27">
    <property type="entry name" value="DIPEPTIDYL PEPTIDASE FAMILY MEMBER 6"/>
    <property type="match status" value="1"/>
</dbReference>
<name>A0A1G7TYH4_9ACTN</name>
<dbReference type="GO" id="GO:0006508">
    <property type="term" value="P:proteolysis"/>
    <property type="evidence" value="ECO:0007669"/>
    <property type="project" value="InterPro"/>
</dbReference>
<dbReference type="GO" id="GO:0004252">
    <property type="term" value="F:serine-type endopeptidase activity"/>
    <property type="evidence" value="ECO:0007669"/>
    <property type="project" value="TreeGrafter"/>
</dbReference>
<evidence type="ECO:0000259" key="2">
    <source>
        <dbReference type="Pfam" id="PF00326"/>
    </source>
</evidence>
<dbReference type="AlphaFoldDB" id="A0A1G7TYH4"/>
<dbReference type="InterPro" id="IPR011042">
    <property type="entry name" value="6-blade_b-propeller_TolB-like"/>
</dbReference>
<gene>
    <name evidence="3" type="ORF">SAMN05421505_10417</name>
</gene>
<feature type="domain" description="Peptidase S9 prolyl oligopeptidase catalytic" evidence="2">
    <location>
        <begin position="433"/>
        <end position="640"/>
    </location>
</feature>
<organism evidence="3 4">
    <name type="scientific">Sinosporangium album</name>
    <dbReference type="NCBI Taxonomy" id="504805"/>
    <lineage>
        <taxon>Bacteria</taxon>
        <taxon>Bacillati</taxon>
        <taxon>Actinomycetota</taxon>
        <taxon>Actinomycetes</taxon>
        <taxon>Streptosporangiales</taxon>
        <taxon>Streptosporangiaceae</taxon>
        <taxon>Sinosporangium</taxon>
    </lineage>
</organism>
<evidence type="ECO:0000313" key="4">
    <source>
        <dbReference type="Proteomes" id="UP000198923"/>
    </source>
</evidence>
<dbReference type="Pfam" id="PF00326">
    <property type="entry name" value="Peptidase_S9"/>
    <property type="match status" value="1"/>
</dbReference>
<evidence type="ECO:0000256" key="1">
    <source>
        <dbReference type="ARBA" id="ARBA00022801"/>
    </source>
</evidence>
<protein>
    <submittedName>
        <fullName evidence="3">Prolyl oligopeptidase family protein</fullName>
    </submittedName>
</protein>
<dbReference type="Proteomes" id="UP000198923">
    <property type="component" value="Unassembled WGS sequence"/>
</dbReference>
<dbReference type="STRING" id="504805.SAMN05421505_10417"/>
<dbReference type="SUPFAM" id="SSF53474">
    <property type="entry name" value="alpha/beta-Hydrolases"/>
    <property type="match status" value="1"/>
</dbReference>
<dbReference type="EMBL" id="FNCN01000004">
    <property type="protein sequence ID" value="SDG40333.1"/>
    <property type="molecule type" value="Genomic_DNA"/>
</dbReference>
<reference evidence="3 4" key="1">
    <citation type="submission" date="2016-10" db="EMBL/GenBank/DDBJ databases">
        <authorList>
            <person name="de Groot N.N."/>
        </authorList>
    </citation>
    <scope>NUCLEOTIDE SEQUENCE [LARGE SCALE GENOMIC DNA]</scope>
    <source>
        <strain evidence="3 4">CPCC 201354</strain>
    </source>
</reference>
<dbReference type="InterPro" id="IPR029058">
    <property type="entry name" value="AB_hydrolase_fold"/>
</dbReference>
<dbReference type="Gene3D" id="3.40.50.1820">
    <property type="entry name" value="alpha/beta hydrolase"/>
    <property type="match status" value="1"/>
</dbReference>
<dbReference type="Gene3D" id="2.120.10.30">
    <property type="entry name" value="TolB, C-terminal domain"/>
    <property type="match status" value="1"/>
</dbReference>
<proteinExistence type="predicted"/>
<evidence type="ECO:0000313" key="3">
    <source>
        <dbReference type="EMBL" id="SDG40333.1"/>
    </source>
</evidence>
<accession>A0A1G7TYH4</accession>
<dbReference type="PANTHER" id="PTHR42776">
    <property type="entry name" value="SERINE PEPTIDASE S9 FAMILY MEMBER"/>
    <property type="match status" value="1"/>
</dbReference>
<dbReference type="SUPFAM" id="SSF82171">
    <property type="entry name" value="DPP6 N-terminal domain-like"/>
    <property type="match status" value="1"/>
</dbReference>
<keyword evidence="1" id="KW-0378">Hydrolase</keyword>